<protein>
    <submittedName>
        <fullName evidence="1">Uncharacterized protein</fullName>
    </submittedName>
</protein>
<evidence type="ECO:0000313" key="1">
    <source>
        <dbReference type="EMBL" id="SFD12008.1"/>
    </source>
</evidence>
<gene>
    <name evidence="1" type="ORF">SAMN05216297_104313</name>
</gene>
<keyword evidence="2" id="KW-1185">Reference proteome</keyword>
<dbReference type="EMBL" id="FOMH01000004">
    <property type="protein sequence ID" value="SFD12008.1"/>
    <property type="molecule type" value="Genomic_DNA"/>
</dbReference>
<sequence>MFCEIFNNFLKTTFPVNFIDTFEGFFLFYDLKIN</sequence>
<dbReference type="AlphaFoldDB" id="A0A1I1PWP3"/>
<evidence type="ECO:0000313" key="2">
    <source>
        <dbReference type="Proteomes" id="UP000199672"/>
    </source>
</evidence>
<accession>A0A1I1PWP3</accession>
<name>A0A1I1PWP3_9FLAO</name>
<dbReference type="STRING" id="739143.SAMN05216297_104313"/>
<organism evidence="1 2">
    <name type="scientific">Flavobacterium phragmitis</name>
    <dbReference type="NCBI Taxonomy" id="739143"/>
    <lineage>
        <taxon>Bacteria</taxon>
        <taxon>Pseudomonadati</taxon>
        <taxon>Bacteroidota</taxon>
        <taxon>Flavobacteriia</taxon>
        <taxon>Flavobacteriales</taxon>
        <taxon>Flavobacteriaceae</taxon>
        <taxon>Flavobacterium</taxon>
    </lineage>
</organism>
<proteinExistence type="predicted"/>
<reference evidence="2" key="1">
    <citation type="submission" date="2016-10" db="EMBL/GenBank/DDBJ databases">
        <authorList>
            <person name="Varghese N."/>
            <person name="Submissions S."/>
        </authorList>
    </citation>
    <scope>NUCLEOTIDE SEQUENCE [LARGE SCALE GENOMIC DNA]</scope>
    <source>
        <strain evidence="2">CGMCC 1.10370</strain>
    </source>
</reference>
<dbReference type="Proteomes" id="UP000199672">
    <property type="component" value="Unassembled WGS sequence"/>
</dbReference>